<evidence type="ECO:0000313" key="1">
    <source>
        <dbReference type="EMBL" id="KAH7685062.1"/>
    </source>
</evidence>
<dbReference type="Proteomes" id="UP000827976">
    <property type="component" value="Chromosome 4"/>
</dbReference>
<gene>
    <name evidence="1" type="ORF">IHE45_04G015700</name>
</gene>
<reference evidence="2" key="1">
    <citation type="journal article" date="2022" name="Nat. Commun.">
        <title>Chromosome evolution and the genetic basis of agronomically important traits in greater yam.</title>
        <authorList>
            <person name="Bredeson J.V."/>
            <person name="Lyons J.B."/>
            <person name="Oniyinde I.O."/>
            <person name="Okereke N.R."/>
            <person name="Kolade O."/>
            <person name="Nnabue I."/>
            <person name="Nwadili C.O."/>
            <person name="Hribova E."/>
            <person name="Parker M."/>
            <person name="Nwogha J."/>
            <person name="Shu S."/>
            <person name="Carlson J."/>
            <person name="Kariba R."/>
            <person name="Muthemba S."/>
            <person name="Knop K."/>
            <person name="Barton G.J."/>
            <person name="Sherwood A.V."/>
            <person name="Lopez-Montes A."/>
            <person name="Asiedu R."/>
            <person name="Jamnadass R."/>
            <person name="Muchugi A."/>
            <person name="Goodstein D."/>
            <person name="Egesi C.N."/>
            <person name="Featherston J."/>
            <person name="Asfaw A."/>
            <person name="Simpson G.G."/>
            <person name="Dolezel J."/>
            <person name="Hendre P.S."/>
            <person name="Van Deynze A."/>
            <person name="Kumar P.L."/>
            <person name="Obidiegwu J.E."/>
            <person name="Bhattacharjee R."/>
            <person name="Rokhsar D.S."/>
        </authorList>
    </citation>
    <scope>NUCLEOTIDE SEQUENCE [LARGE SCALE GENOMIC DNA]</scope>
    <source>
        <strain evidence="2">cv. TDa95/00328</strain>
    </source>
</reference>
<accession>A0ACB7WBB2</accession>
<keyword evidence="2" id="KW-1185">Reference proteome</keyword>
<dbReference type="EMBL" id="CM037014">
    <property type="protein sequence ID" value="KAH7685062.1"/>
    <property type="molecule type" value="Genomic_DNA"/>
</dbReference>
<sequence length="74" mass="8187">MMDKQRTLLLLLISIYIIVVLSMERVDAARPTPEGSFDESGLLSYPLVYEKARSAVYSWMAMLPAGPSDRGAGH</sequence>
<protein>
    <submittedName>
        <fullName evidence="1">Uncharacterized protein</fullName>
    </submittedName>
</protein>
<evidence type="ECO:0000313" key="2">
    <source>
        <dbReference type="Proteomes" id="UP000827976"/>
    </source>
</evidence>
<comment type="caution">
    <text evidence="1">The sequence shown here is derived from an EMBL/GenBank/DDBJ whole genome shotgun (WGS) entry which is preliminary data.</text>
</comment>
<name>A0ACB7WBB2_DIOAL</name>
<organism evidence="1 2">
    <name type="scientific">Dioscorea alata</name>
    <name type="common">Purple yam</name>
    <dbReference type="NCBI Taxonomy" id="55571"/>
    <lineage>
        <taxon>Eukaryota</taxon>
        <taxon>Viridiplantae</taxon>
        <taxon>Streptophyta</taxon>
        <taxon>Embryophyta</taxon>
        <taxon>Tracheophyta</taxon>
        <taxon>Spermatophyta</taxon>
        <taxon>Magnoliopsida</taxon>
        <taxon>Liliopsida</taxon>
        <taxon>Dioscoreales</taxon>
        <taxon>Dioscoreaceae</taxon>
        <taxon>Dioscorea</taxon>
    </lineage>
</organism>
<proteinExistence type="predicted"/>